<sequence length="98" mass="11363">METIGYTKETLAYEKAAKRVKELKGFYGNLTSYCLVIPFLLALNLLTSPQHLWFYWPMLGWGIGIVAHAVNVFGIGKEWEERKIQELMKQEKNNTKIL</sequence>
<keyword evidence="1" id="KW-1133">Transmembrane helix</keyword>
<gene>
    <name evidence="3" type="ORF">SAMN05421866_2057</name>
</gene>
<dbReference type="AlphaFoldDB" id="A0A1M5Q2R0"/>
<dbReference type="Proteomes" id="UP000184047">
    <property type="component" value="Unassembled WGS sequence"/>
</dbReference>
<reference evidence="4" key="1">
    <citation type="submission" date="2016-11" db="EMBL/GenBank/DDBJ databases">
        <authorList>
            <person name="Varghese N."/>
            <person name="Submissions S."/>
        </authorList>
    </citation>
    <scope>NUCLEOTIDE SEQUENCE [LARGE SCALE GENOMIC DNA]</scope>
    <source>
        <strain evidence="4">DSM 19055</strain>
    </source>
</reference>
<proteinExistence type="predicted"/>
<dbReference type="OrthoDB" id="8965954at2"/>
<name>A0A1M5Q2R0_9FLAO</name>
<accession>A0A1M5Q2R0</accession>
<protein>
    <submittedName>
        <fullName evidence="3">2TM domain-containing protein</fullName>
    </submittedName>
</protein>
<keyword evidence="4" id="KW-1185">Reference proteome</keyword>
<dbReference type="RefSeq" id="WP_073062384.1">
    <property type="nucleotide sequence ID" value="NZ_FQWT01000002.1"/>
</dbReference>
<dbReference type="EMBL" id="FQWT01000002">
    <property type="protein sequence ID" value="SHH08051.1"/>
    <property type="molecule type" value="Genomic_DNA"/>
</dbReference>
<feature type="transmembrane region" description="Helical" evidence="1">
    <location>
        <begin position="26"/>
        <end position="47"/>
    </location>
</feature>
<dbReference type="InterPro" id="IPR025698">
    <property type="entry name" value="2TM_dom"/>
</dbReference>
<dbReference type="Pfam" id="PF13239">
    <property type="entry name" value="2TM"/>
    <property type="match status" value="1"/>
</dbReference>
<organism evidence="3 4">
    <name type="scientific">Chryseobacterium oranimense</name>
    <dbReference type="NCBI Taxonomy" id="421058"/>
    <lineage>
        <taxon>Bacteria</taxon>
        <taxon>Pseudomonadati</taxon>
        <taxon>Bacteroidota</taxon>
        <taxon>Flavobacteriia</taxon>
        <taxon>Flavobacteriales</taxon>
        <taxon>Weeksellaceae</taxon>
        <taxon>Chryseobacterium group</taxon>
        <taxon>Chryseobacterium</taxon>
    </lineage>
</organism>
<evidence type="ECO:0000256" key="1">
    <source>
        <dbReference type="SAM" id="Phobius"/>
    </source>
</evidence>
<keyword evidence="1" id="KW-0812">Transmembrane</keyword>
<dbReference type="eggNOG" id="COG2972">
    <property type="taxonomic scope" value="Bacteria"/>
</dbReference>
<feature type="domain" description="2TM" evidence="2">
    <location>
        <begin position="14"/>
        <end position="89"/>
    </location>
</feature>
<keyword evidence="1" id="KW-0472">Membrane</keyword>
<feature type="transmembrane region" description="Helical" evidence="1">
    <location>
        <begin position="53"/>
        <end position="75"/>
    </location>
</feature>
<evidence type="ECO:0000313" key="3">
    <source>
        <dbReference type="EMBL" id="SHH08051.1"/>
    </source>
</evidence>
<evidence type="ECO:0000259" key="2">
    <source>
        <dbReference type="Pfam" id="PF13239"/>
    </source>
</evidence>
<dbReference type="STRING" id="421058.SAMN05421866_2057"/>
<evidence type="ECO:0000313" key="4">
    <source>
        <dbReference type="Proteomes" id="UP000184047"/>
    </source>
</evidence>